<evidence type="ECO:0000313" key="3">
    <source>
        <dbReference type="Proteomes" id="UP000653045"/>
    </source>
</evidence>
<feature type="transmembrane region" description="Helical" evidence="1">
    <location>
        <begin position="121"/>
        <end position="154"/>
    </location>
</feature>
<dbReference type="Proteomes" id="UP000653045">
    <property type="component" value="Unassembled WGS sequence"/>
</dbReference>
<keyword evidence="1" id="KW-0812">Transmembrane</keyword>
<dbReference type="RefSeq" id="WP_199575150.1">
    <property type="nucleotide sequence ID" value="NZ_JAENBO010000001.1"/>
</dbReference>
<dbReference type="EMBL" id="JAENBO010000001">
    <property type="protein sequence ID" value="MBJ8325605.1"/>
    <property type="molecule type" value="Genomic_DNA"/>
</dbReference>
<protein>
    <submittedName>
        <fullName evidence="2">Uncharacterized protein</fullName>
    </submittedName>
</protein>
<sequence length="159" mass="16117">MIQGQFTNGELSGVKLSTLDVVTSSLGIEDGNLKANLSLSLFGNTVEVNAGIGKDGLDISAGADNGKNGYDVGLNLNADFEHGLLGAYTNSRTIITDPNGVITTNTTESGFRVLNDKIIAVGLLAGSVFVLFASIGTGAVPASITASAALAIILGTEDE</sequence>
<keyword evidence="1" id="KW-0472">Membrane</keyword>
<accession>A0ABS0ZI00</accession>
<evidence type="ECO:0000256" key="1">
    <source>
        <dbReference type="SAM" id="Phobius"/>
    </source>
</evidence>
<evidence type="ECO:0000313" key="2">
    <source>
        <dbReference type="EMBL" id="MBJ8325605.1"/>
    </source>
</evidence>
<keyword evidence="1" id="KW-1133">Transmembrane helix</keyword>
<reference evidence="2 3" key="1">
    <citation type="journal article" date="2021" name="Int. J. Syst. Evol. Microbiol.">
        <title>Streptococcus vicugnae sp. nov., isolated from faeces of alpacas (Vicugna pacos) and cattle (Bos taurus), Streptococcus zalophi sp. nov., and Streptococcus pacificus sp. nov., isolated from respiratory tract of California sea lions (Zalophus californianus).</title>
        <authorList>
            <person name="Volokhov D.V."/>
            <person name="Zagorodnyaya T.A."/>
            <person name="Shen Z."/>
            <person name="Blom J."/>
            <person name="Furtak V.A."/>
            <person name="Eisenberg T."/>
            <person name="Fan P."/>
            <person name="Jeong K.C."/>
            <person name="Gao Y."/>
            <person name="Zhang S."/>
            <person name="Amselle M."/>
        </authorList>
    </citation>
    <scope>NUCLEOTIDE SEQUENCE [LARGE SCALE GENOMIC DNA]</scope>
    <source>
        <strain evidence="2 3">CSL7591</strain>
    </source>
</reference>
<gene>
    <name evidence="2" type="ORF">JHK62_02770</name>
</gene>
<keyword evidence="3" id="KW-1185">Reference proteome</keyword>
<comment type="caution">
    <text evidence="2">The sequence shown here is derived from an EMBL/GenBank/DDBJ whole genome shotgun (WGS) entry which is preliminary data.</text>
</comment>
<name>A0ABS0ZI00_9STRE</name>
<organism evidence="2 3">
    <name type="scientific">Streptococcus pacificus</name>
    <dbReference type="NCBI Taxonomy" id="2740577"/>
    <lineage>
        <taxon>Bacteria</taxon>
        <taxon>Bacillati</taxon>
        <taxon>Bacillota</taxon>
        <taxon>Bacilli</taxon>
        <taxon>Lactobacillales</taxon>
        <taxon>Streptococcaceae</taxon>
        <taxon>Streptococcus</taxon>
    </lineage>
</organism>
<proteinExistence type="predicted"/>